<keyword evidence="2" id="KW-1133">Transmembrane helix</keyword>
<gene>
    <name evidence="3" type="ORF">D0T11_03305</name>
</gene>
<dbReference type="AlphaFoldDB" id="A0A418R5Y1"/>
<feature type="compositionally biased region" description="Pro residues" evidence="1">
    <location>
        <begin position="42"/>
        <end position="52"/>
    </location>
</feature>
<evidence type="ECO:0000313" key="3">
    <source>
        <dbReference type="EMBL" id="RIY12764.1"/>
    </source>
</evidence>
<sequence length="218" mass="23066">MADINIQRKKNTPSPWLFLLVVLAVVGLGAYFLFRAEVNAPPTLPPTPPPPARRAVDSLSGAETGPRPAEDALNDMAAETAPVTAGVLAAFAATEATRPDYGREGLRLLTSALVSLTDRDDLRTPFIGTRRDDLTSATSRLEEPAASLRPGCVAAAALVQAIQQQGYPELQTAARQLSAQAAGLSGRATTATEQQALRTYFQQAAELLRAFESPSVAQ</sequence>
<organism evidence="3 4">
    <name type="scientific">Hymenobacter rubripertinctus</name>
    <dbReference type="NCBI Taxonomy" id="2029981"/>
    <lineage>
        <taxon>Bacteria</taxon>
        <taxon>Pseudomonadati</taxon>
        <taxon>Bacteroidota</taxon>
        <taxon>Cytophagia</taxon>
        <taxon>Cytophagales</taxon>
        <taxon>Hymenobacteraceae</taxon>
        <taxon>Hymenobacter</taxon>
    </lineage>
</organism>
<feature type="transmembrane region" description="Helical" evidence="2">
    <location>
        <begin position="16"/>
        <end position="34"/>
    </location>
</feature>
<feature type="region of interest" description="Disordered" evidence="1">
    <location>
        <begin position="40"/>
        <end position="70"/>
    </location>
</feature>
<comment type="caution">
    <text evidence="3">The sequence shown here is derived from an EMBL/GenBank/DDBJ whole genome shotgun (WGS) entry which is preliminary data.</text>
</comment>
<dbReference type="RefSeq" id="WP_119654365.1">
    <property type="nucleotide sequence ID" value="NZ_JBHUOI010000028.1"/>
</dbReference>
<evidence type="ECO:0000256" key="2">
    <source>
        <dbReference type="SAM" id="Phobius"/>
    </source>
</evidence>
<proteinExistence type="predicted"/>
<accession>A0A418R5Y1</accession>
<keyword evidence="2" id="KW-0472">Membrane</keyword>
<keyword evidence="2" id="KW-0812">Transmembrane</keyword>
<reference evidence="3 4" key="2">
    <citation type="submission" date="2019-01" db="EMBL/GenBank/DDBJ databases">
        <title>Hymenobacter humicola sp. nov., isolated from soils in Antarctica.</title>
        <authorList>
            <person name="Sedlacek I."/>
            <person name="Holochova P."/>
            <person name="Kralova S."/>
            <person name="Pantucek R."/>
            <person name="Stankova E."/>
            <person name="Vrbovska V."/>
            <person name="Kristofova L."/>
            <person name="Svec P."/>
            <person name="Busse H.-J."/>
        </authorList>
    </citation>
    <scope>NUCLEOTIDE SEQUENCE [LARGE SCALE GENOMIC DNA]</scope>
    <source>
        <strain evidence="3 4">CCM 8852</strain>
    </source>
</reference>
<evidence type="ECO:0000256" key="1">
    <source>
        <dbReference type="SAM" id="MobiDB-lite"/>
    </source>
</evidence>
<evidence type="ECO:0000313" key="4">
    <source>
        <dbReference type="Proteomes" id="UP000284250"/>
    </source>
</evidence>
<keyword evidence="4" id="KW-1185">Reference proteome</keyword>
<name>A0A418R5Y1_9BACT</name>
<dbReference type="EMBL" id="QYCN01000004">
    <property type="protein sequence ID" value="RIY12764.1"/>
    <property type="molecule type" value="Genomic_DNA"/>
</dbReference>
<protein>
    <submittedName>
        <fullName evidence="3">Uncharacterized protein</fullName>
    </submittedName>
</protein>
<reference evidence="3 4" key="1">
    <citation type="submission" date="2018-09" db="EMBL/GenBank/DDBJ databases">
        <authorList>
            <person name="Zeman M."/>
            <person name="Pardy F."/>
        </authorList>
    </citation>
    <scope>NUCLEOTIDE SEQUENCE [LARGE SCALE GENOMIC DNA]</scope>
    <source>
        <strain evidence="3 4">CCM 8852</strain>
    </source>
</reference>
<dbReference type="Proteomes" id="UP000284250">
    <property type="component" value="Unassembled WGS sequence"/>
</dbReference>
<dbReference type="OrthoDB" id="885202at2"/>